<dbReference type="KEGG" id="lfi:LFML04_0752"/>
<dbReference type="AlphaFoldDB" id="J9Z9Y6"/>
<organism evidence="1 2">
    <name type="scientific">Leptospirillum ferriphilum (strain ML-04)</name>
    <dbReference type="NCBI Taxonomy" id="1048260"/>
    <lineage>
        <taxon>Bacteria</taxon>
        <taxon>Pseudomonadati</taxon>
        <taxon>Nitrospirota</taxon>
        <taxon>Nitrospiria</taxon>
        <taxon>Nitrospirales</taxon>
        <taxon>Nitrospiraceae</taxon>
        <taxon>Leptospirillum</taxon>
    </lineage>
</organism>
<name>J9Z9Y6_LEPFM</name>
<evidence type="ECO:0000313" key="1">
    <source>
        <dbReference type="EMBL" id="AFS52986.1"/>
    </source>
</evidence>
<gene>
    <name evidence="1" type="ordered locus">LFML04_0752</name>
</gene>
<reference evidence="1 2" key="1">
    <citation type="journal article" date="2011" name="J. Microbiol.">
        <title>Complete genome of Leptospirillum ferriphilum ML-04 provides insight into its physiology and environmental adaptation.</title>
        <authorList>
            <person name="Mi S."/>
            <person name="Song J."/>
            <person name="Lin J."/>
            <person name="Che Y."/>
            <person name="Zheng H."/>
            <person name="Lin J."/>
        </authorList>
    </citation>
    <scope>NUCLEOTIDE SEQUENCE [LARGE SCALE GENOMIC DNA]</scope>
    <source>
        <strain evidence="1 2">ML-04</strain>
    </source>
</reference>
<accession>J9Z9Y6</accession>
<protein>
    <submittedName>
        <fullName evidence="1">Uncharacterized protein</fullName>
    </submittedName>
</protein>
<dbReference type="STRING" id="1048260.LFML04_0752"/>
<dbReference type="EMBL" id="CP002919">
    <property type="protein sequence ID" value="AFS52986.1"/>
    <property type="molecule type" value="Genomic_DNA"/>
</dbReference>
<evidence type="ECO:0000313" key="2">
    <source>
        <dbReference type="Proteomes" id="UP000006177"/>
    </source>
</evidence>
<sequence length="58" mass="6414">MMNGFHANPELQSLLFKGKPRAEKPFGIVRFVREGASAGTVVLISRQHLESDTPDSVF</sequence>
<dbReference type="HOGENOM" id="CLU_2973973_0_0_0"/>
<proteinExistence type="predicted"/>
<dbReference type="Proteomes" id="UP000006177">
    <property type="component" value="Chromosome"/>
</dbReference>
<dbReference type="PATRIC" id="fig|1048260.3.peg.815"/>